<dbReference type="InterPro" id="IPR057623">
    <property type="entry name" value="PUB12-19-like_N"/>
</dbReference>
<dbReference type="AlphaFoldDB" id="A0A8K0IPU8"/>
<evidence type="ECO:0000256" key="7">
    <source>
        <dbReference type="PROSITE-ProRule" id="PRU00259"/>
    </source>
</evidence>
<accession>A0A8K0IPU8</accession>
<evidence type="ECO:0000256" key="2">
    <source>
        <dbReference type="ARBA" id="ARBA00004906"/>
    </source>
</evidence>
<keyword evidence="10" id="KW-1185">Reference proteome</keyword>
<comment type="catalytic activity">
    <reaction evidence="1">
        <text>S-ubiquitinyl-[E2 ubiquitin-conjugating enzyme]-L-cysteine + [acceptor protein]-L-lysine = [E2 ubiquitin-conjugating enzyme]-L-cysteine + N(6)-ubiquitinyl-[acceptor protein]-L-lysine.</text>
        <dbReference type="EC" id="2.3.2.27"/>
    </reaction>
</comment>
<dbReference type="GO" id="GO:0061630">
    <property type="term" value="F:ubiquitin protein ligase activity"/>
    <property type="evidence" value="ECO:0007669"/>
    <property type="project" value="UniProtKB-EC"/>
</dbReference>
<feature type="domain" description="U-box" evidence="8">
    <location>
        <begin position="271"/>
        <end position="345"/>
    </location>
</feature>
<dbReference type="Gene3D" id="1.25.10.10">
    <property type="entry name" value="Leucine-rich Repeat Variant"/>
    <property type="match status" value="1"/>
</dbReference>
<dbReference type="PANTHER" id="PTHR23315:SF307">
    <property type="entry name" value="U-BOX DOMAIN-CONTAINING PROTEIN 19"/>
    <property type="match status" value="1"/>
</dbReference>
<name>A0A8K0IPU8_COCNU</name>
<keyword evidence="4" id="KW-0808">Transferase</keyword>
<dbReference type="PROSITE" id="PS51698">
    <property type="entry name" value="U_BOX"/>
    <property type="match status" value="1"/>
</dbReference>
<dbReference type="SMART" id="SM00504">
    <property type="entry name" value="Ubox"/>
    <property type="match status" value="1"/>
</dbReference>
<keyword evidence="6" id="KW-0833">Ubl conjugation pathway</keyword>
<evidence type="ECO:0000256" key="5">
    <source>
        <dbReference type="ARBA" id="ARBA00022737"/>
    </source>
</evidence>
<evidence type="ECO:0000256" key="4">
    <source>
        <dbReference type="ARBA" id="ARBA00022679"/>
    </source>
</evidence>
<feature type="repeat" description="ARM" evidence="7">
    <location>
        <begin position="416"/>
        <end position="458"/>
    </location>
</feature>
<dbReference type="SMART" id="SM00185">
    <property type="entry name" value="ARM"/>
    <property type="match status" value="4"/>
</dbReference>
<dbReference type="PANTHER" id="PTHR23315">
    <property type="entry name" value="U BOX DOMAIN-CONTAINING"/>
    <property type="match status" value="1"/>
</dbReference>
<dbReference type="Pfam" id="PF25368">
    <property type="entry name" value="PUB10_N"/>
    <property type="match status" value="1"/>
</dbReference>
<dbReference type="InterPro" id="IPR003613">
    <property type="entry name" value="Ubox_domain"/>
</dbReference>
<sequence>MSRISKRRILTLPAIHPCEAVSPAALLHSLIALCRDIAAHRSHAFPIHRRSARETIRQVGAILEFLEDVRDRGATLPGSVVVTFSELHVTLQKIRHLLHDCARRGACLWVLMRSDRVSCEFRILIRSIATVLDVLPLESIDAAPEVKELIRLVRRQAWKAAIETDPAECRAVRSVGSMLSQFKNGVAPARSDLRRLLEHLRIRSWSDCNEEIAFLEEEIFASPDDGDDKVVLLGSLMGFMVYCRVVLFDAMDGNRSDHKECKLQEEVIEHLYLEDLRCPISLELMTDPVTLATGQTYDRASIVRWFKAGYLTCPVTGEKLASTELVPNVTIRKLVEQFCHSNNISITEPGVQQKRDLARTVSPFSSAAAEAIRMAAAFLVDKLSNGANQEKHRATYEIRKLSKSNIFNRACLVEAGSIPWLLYLLSSRDASIQEHAVAGLLNLSKHPEGRKAIFETGGLSLIVHVIKTGLKIDAKQNAAAILFYLSSVEQYRLEIGELPEAIPSLTELLRDGAYRGKKNALVTLFGLLLYHGNHPKVLAAGAIPVLADILQTRREDLVVDSVAVLAKIAEKQEGTNAVLRSAVIPHVVEVLRSTPSRSARESCVSILLSLCNNGGSKVVGLLEKMPSLMPSLYSLVTEGSPQAGKKARSLLNHIHSFQEQGRHAILTQPIRDDIVHAQ</sequence>
<dbReference type="GO" id="GO:0010029">
    <property type="term" value="P:regulation of seed germination"/>
    <property type="evidence" value="ECO:0007669"/>
    <property type="project" value="UniProtKB-ARBA"/>
</dbReference>
<gene>
    <name evidence="9" type="ORF">COCNU_11G009020</name>
</gene>
<dbReference type="InterPro" id="IPR016024">
    <property type="entry name" value="ARM-type_fold"/>
</dbReference>
<proteinExistence type="predicted"/>
<protein>
    <recommendedName>
        <fullName evidence="3">RING-type E3 ubiquitin transferase</fullName>
        <ecNumber evidence="3">2.3.2.27</ecNumber>
    </recommendedName>
</protein>
<evidence type="ECO:0000256" key="3">
    <source>
        <dbReference type="ARBA" id="ARBA00012483"/>
    </source>
</evidence>
<dbReference type="InterPro" id="IPR000225">
    <property type="entry name" value="Armadillo"/>
</dbReference>
<dbReference type="PROSITE" id="PS50176">
    <property type="entry name" value="ARM_REPEAT"/>
    <property type="match status" value="2"/>
</dbReference>
<dbReference type="InterPro" id="IPR058678">
    <property type="entry name" value="ARM_PUB"/>
</dbReference>
<feature type="repeat" description="ARM" evidence="7">
    <location>
        <begin position="541"/>
        <end position="583"/>
    </location>
</feature>
<dbReference type="Proteomes" id="UP000797356">
    <property type="component" value="Chromosome 11"/>
</dbReference>
<evidence type="ECO:0000256" key="6">
    <source>
        <dbReference type="ARBA" id="ARBA00022786"/>
    </source>
</evidence>
<reference evidence="9" key="2">
    <citation type="submission" date="2019-07" db="EMBL/GenBank/DDBJ databases">
        <authorList>
            <person name="Yang Y."/>
            <person name="Bocs S."/>
            <person name="Baudouin L."/>
        </authorList>
    </citation>
    <scope>NUCLEOTIDE SEQUENCE</scope>
    <source>
        <tissue evidence="9">Spear leaf of Hainan Tall coconut</tissue>
    </source>
</reference>
<dbReference type="EC" id="2.3.2.27" evidence="3"/>
<dbReference type="GO" id="GO:0016567">
    <property type="term" value="P:protein ubiquitination"/>
    <property type="evidence" value="ECO:0007669"/>
    <property type="project" value="UniProtKB-UniPathway"/>
</dbReference>
<organism evidence="9 10">
    <name type="scientific">Cocos nucifera</name>
    <name type="common">Coconut palm</name>
    <dbReference type="NCBI Taxonomy" id="13894"/>
    <lineage>
        <taxon>Eukaryota</taxon>
        <taxon>Viridiplantae</taxon>
        <taxon>Streptophyta</taxon>
        <taxon>Embryophyta</taxon>
        <taxon>Tracheophyta</taxon>
        <taxon>Spermatophyta</taxon>
        <taxon>Magnoliopsida</taxon>
        <taxon>Liliopsida</taxon>
        <taxon>Arecaceae</taxon>
        <taxon>Arecoideae</taxon>
        <taxon>Cocoseae</taxon>
        <taxon>Attaleinae</taxon>
        <taxon>Cocos</taxon>
    </lineage>
</organism>
<evidence type="ECO:0000259" key="8">
    <source>
        <dbReference type="PROSITE" id="PS51698"/>
    </source>
</evidence>
<dbReference type="InterPro" id="IPR013083">
    <property type="entry name" value="Znf_RING/FYVE/PHD"/>
</dbReference>
<dbReference type="InterPro" id="IPR045210">
    <property type="entry name" value="RING-Ubox_PUB"/>
</dbReference>
<comment type="caution">
    <text evidence="9">The sequence shown here is derived from an EMBL/GenBank/DDBJ whole genome shotgun (WGS) entry which is preliminary data.</text>
</comment>
<evidence type="ECO:0000256" key="1">
    <source>
        <dbReference type="ARBA" id="ARBA00000900"/>
    </source>
</evidence>
<reference evidence="9" key="1">
    <citation type="journal article" date="2017" name="Gigascience">
        <title>The genome draft of coconut (Cocos nucifera).</title>
        <authorList>
            <person name="Xiao Y."/>
            <person name="Xu P."/>
            <person name="Fan H."/>
            <person name="Baudouin L."/>
            <person name="Xia W."/>
            <person name="Bocs S."/>
            <person name="Xu J."/>
            <person name="Li Q."/>
            <person name="Guo A."/>
            <person name="Zhou L."/>
            <person name="Li J."/>
            <person name="Wu Y."/>
            <person name="Ma Z."/>
            <person name="Armero A."/>
            <person name="Issali A.E."/>
            <person name="Liu N."/>
            <person name="Peng M."/>
            <person name="Yang Y."/>
        </authorList>
    </citation>
    <scope>NUCLEOTIDE SEQUENCE</scope>
    <source>
        <tissue evidence="9">Spear leaf of Hainan Tall coconut</tissue>
    </source>
</reference>
<dbReference type="UniPathway" id="UPA00143"/>
<keyword evidence="5" id="KW-0677">Repeat</keyword>
<comment type="pathway">
    <text evidence="2">Protein modification; protein ubiquitination.</text>
</comment>
<dbReference type="Pfam" id="PF25598">
    <property type="entry name" value="ARM_PUB"/>
    <property type="match status" value="1"/>
</dbReference>
<dbReference type="Gene3D" id="3.30.40.10">
    <property type="entry name" value="Zinc/RING finger domain, C3HC4 (zinc finger)"/>
    <property type="match status" value="1"/>
</dbReference>
<dbReference type="InterPro" id="IPR011989">
    <property type="entry name" value="ARM-like"/>
</dbReference>
<dbReference type="FunFam" id="3.30.40.10:FF:000442">
    <property type="entry name" value="RING-type E3 ubiquitin transferase"/>
    <property type="match status" value="1"/>
</dbReference>
<evidence type="ECO:0000313" key="9">
    <source>
        <dbReference type="EMBL" id="KAG1364075.1"/>
    </source>
</evidence>
<dbReference type="EMBL" id="CM017882">
    <property type="protein sequence ID" value="KAG1364075.1"/>
    <property type="molecule type" value="Genomic_DNA"/>
</dbReference>
<dbReference type="CDD" id="cd16664">
    <property type="entry name" value="RING-Ubox_PUB"/>
    <property type="match status" value="1"/>
</dbReference>
<dbReference type="SUPFAM" id="SSF48371">
    <property type="entry name" value="ARM repeat"/>
    <property type="match status" value="1"/>
</dbReference>
<evidence type="ECO:0000313" key="10">
    <source>
        <dbReference type="Proteomes" id="UP000797356"/>
    </source>
</evidence>
<dbReference type="Pfam" id="PF04564">
    <property type="entry name" value="U-box"/>
    <property type="match status" value="1"/>
</dbReference>
<dbReference type="SUPFAM" id="SSF57850">
    <property type="entry name" value="RING/U-box"/>
    <property type="match status" value="1"/>
</dbReference>
<dbReference type="FunFam" id="1.25.10.10:FF:000485">
    <property type="entry name" value="RING-type E3 ubiquitin transferase"/>
    <property type="match status" value="1"/>
</dbReference>
<dbReference type="OrthoDB" id="10064100at2759"/>